<dbReference type="KEGG" id="hsr:HSBAA_41660"/>
<name>A0A455U9J2_9GAMM</name>
<organism evidence="1 2">
    <name type="scientific">Vreelandella sulfidaeris</name>
    <dbReference type="NCBI Taxonomy" id="115553"/>
    <lineage>
        <taxon>Bacteria</taxon>
        <taxon>Pseudomonadati</taxon>
        <taxon>Pseudomonadota</taxon>
        <taxon>Gammaproteobacteria</taxon>
        <taxon>Oceanospirillales</taxon>
        <taxon>Halomonadaceae</taxon>
        <taxon>Vreelandella</taxon>
    </lineage>
</organism>
<sequence>MSGATASAFYPLEASCESLLHGGVIIAGSHSFNAEVAVVAFTRALMIKHDAGGNGRFAMAVANVKTLQALRRLC</sequence>
<evidence type="ECO:0000313" key="2">
    <source>
        <dbReference type="Proteomes" id="UP000320231"/>
    </source>
</evidence>
<dbReference type="EMBL" id="AP019514">
    <property type="protein sequence ID" value="BBI62860.1"/>
    <property type="molecule type" value="Genomic_DNA"/>
</dbReference>
<gene>
    <name evidence="1" type="ORF">HSBAA_41660</name>
</gene>
<dbReference type="Proteomes" id="UP000320231">
    <property type="component" value="Chromosome"/>
</dbReference>
<dbReference type="AlphaFoldDB" id="A0A455U9J2"/>
<evidence type="ECO:0000313" key="1">
    <source>
        <dbReference type="EMBL" id="BBI62860.1"/>
    </source>
</evidence>
<protein>
    <submittedName>
        <fullName evidence="1">Uncharacterized protein</fullName>
    </submittedName>
</protein>
<proteinExistence type="predicted"/>
<reference evidence="1 2" key="1">
    <citation type="journal article" date="2019" name="Microbiol. Resour. Announc.">
        <title>Complete Genome Sequence of Halomonas sulfidaeris Strain Esulfide1 Isolated from a Metal Sulfide Rock at a Depth of 2,200 Meters, Obtained Using Nanopore Sequencing.</title>
        <authorList>
            <person name="Saito M."/>
            <person name="Nishigata A."/>
            <person name="Galipon J."/>
            <person name="Arakawa K."/>
        </authorList>
    </citation>
    <scope>NUCLEOTIDE SEQUENCE [LARGE SCALE GENOMIC DNA]</scope>
    <source>
        <strain evidence="1 2">ATCC BAA-803</strain>
    </source>
</reference>
<accession>A0A455U9J2</accession>